<dbReference type="InterPro" id="IPR036890">
    <property type="entry name" value="HATPase_C_sf"/>
</dbReference>
<dbReference type="RefSeq" id="WP_199262933.1">
    <property type="nucleotide sequence ID" value="NZ_CP054140.1"/>
</dbReference>
<feature type="domain" description="Histidine kinase" evidence="12">
    <location>
        <begin position="264"/>
        <end position="491"/>
    </location>
</feature>
<comment type="catalytic activity">
    <reaction evidence="1">
        <text>ATP + protein L-histidine = ADP + protein N-phospho-L-histidine.</text>
        <dbReference type="EC" id="2.7.13.3"/>
    </reaction>
</comment>
<dbReference type="EMBL" id="CP054140">
    <property type="protein sequence ID" value="QQG66649.1"/>
    <property type="molecule type" value="Genomic_DNA"/>
</dbReference>
<evidence type="ECO:0000313" key="14">
    <source>
        <dbReference type="EMBL" id="QQG66649.1"/>
    </source>
</evidence>
<dbReference type="CDD" id="cd00082">
    <property type="entry name" value="HisKA"/>
    <property type="match status" value="1"/>
</dbReference>
<dbReference type="Pfam" id="PF02518">
    <property type="entry name" value="HATPase_c"/>
    <property type="match status" value="1"/>
</dbReference>
<dbReference type="InterPro" id="IPR003594">
    <property type="entry name" value="HATPase_dom"/>
</dbReference>
<evidence type="ECO:0000256" key="9">
    <source>
        <dbReference type="PROSITE-ProRule" id="PRU00169"/>
    </source>
</evidence>
<dbReference type="Gene3D" id="3.40.50.2300">
    <property type="match status" value="1"/>
</dbReference>
<dbReference type="InterPro" id="IPR011006">
    <property type="entry name" value="CheY-like_superfamily"/>
</dbReference>
<dbReference type="AlphaFoldDB" id="A0A7T5VEY4"/>
<dbReference type="SUPFAM" id="SSF52172">
    <property type="entry name" value="CheY-like"/>
    <property type="match status" value="1"/>
</dbReference>
<evidence type="ECO:0000256" key="3">
    <source>
        <dbReference type="ARBA" id="ARBA00022553"/>
    </source>
</evidence>
<dbReference type="PANTHER" id="PTHR43065:SF46">
    <property type="entry name" value="C4-DICARBOXYLATE TRANSPORT SENSOR PROTEIN DCTB"/>
    <property type="match status" value="1"/>
</dbReference>
<dbReference type="GO" id="GO:0005524">
    <property type="term" value="F:ATP binding"/>
    <property type="evidence" value="ECO:0007669"/>
    <property type="project" value="UniProtKB-KW"/>
</dbReference>
<feature type="transmembrane region" description="Helical" evidence="11">
    <location>
        <begin position="81"/>
        <end position="107"/>
    </location>
</feature>
<keyword evidence="11" id="KW-0472">Membrane</keyword>
<dbReference type="InterPro" id="IPR003661">
    <property type="entry name" value="HisK_dim/P_dom"/>
</dbReference>
<keyword evidence="10" id="KW-0175">Coiled coil</keyword>
<evidence type="ECO:0000256" key="4">
    <source>
        <dbReference type="ARBA" id="ARBA00022679"/>
    </source>
</evidence>
<protein>
    <recommendedName>
        <fullName evidence="2">histidine kinase</fullName>
        <ecNumber evidence="2">2.7.13.3</ecNumber>
    </recommendedName>
</protein>
<dbReference type="SMART" id="SM00388">
    <property type="entry name" value="HisKA"/>
    <property type="match status" value="1"/>
</dbReference>
<dbReference type="InterPro" id="IPR001789">
    <property type="entry name" value="Sig_transdc_resp-reg_receiver"/>
</dbReference>
<evidence type="ECO:0000313" key="15">
    <source>
        <dbReference type="Proteomes" id="UP000596092"/>
    </source>
</evidence>
<proteinExistence type="predicted"/>
<dbReference type="InterPro" id="IPR048435">
    <property type="entry name" value="MASE6"/>
</dbReference>
<dbReference type="InterPro" id="IPR004358">
    <property type="entry name" value="Sig_transdc_His_kin-like_C"/>
</dbReference>
<dbReference type="EC" id="2.7.13.3" evidence="2"/>
<evidence type="ECO:0000256" key="7">
    <source>
        <dbReference type="ARBA" id="ARBA00022840"/>
    </source>
</evidence>
<evidence type="ECO:0000259" key="13">
    <source>
        <dbReference type="PROSITE" id="PS50110"/>
    </source>
</evidence>
<dbReference type="KEGG" id="dog:HP555_12605"/>
<feature type="transmembrane region" description="Helical" evidence="11">
    <location>
        <begin position="119"/>
        <end position="141"/>
    </location>
</feature>
<reference evidence="14 15" key="1">
    <citation type="submission" date="2020-05" db="EMBL/GenBank/DDBJ databases">
        <title>Complete genome of Desulfobulbus oligotrophicus.</title>
        <authorList>
            <person name="Podar M."/>
        </authorList>
    </citation>
    <scope>NUCLEOTIDE SEQUENCE [LARGE SCALE GENOMIC DNA]</scope>
    <source>
        <strain evidence="14 15">Prop6</strain>
    </source>
</reference>
<dbReference type="CDD" id="cd00156">
    <property type="entry name" value="REC"/>
    <property type="match status" value="1"/>
</dbReference>
<keyword evidence="15" id="KW-1185">Reference proteome</keyword>
<organism evidence="14 15">
    <name type="scientific">Desulfobulbus oligotrophicus</name>
    <dbReference type="NCBI Taxonomy" id="1909699"/>
    <lineage>
        <taxon>Bacteria</taxon>
        <taxon>Pseudomonadati</taxon>
        <taxon>Thermodesulfobacteriota</taxon>
        <taxon>Desulfobulbia</taxon>
        <taxon>Desulfobulbales</taxon>
        <taxon>Desulfobulbaceae</taxon>
        <taxon>Desulfobulbus</taxon>
    </lineage>
</organism>
<evidence type="ECO:0000256" key="8">
    <source>
        <dbReference type="ARBA" id="ARBA00023012"/>
    </source>
</evidence>
<evidence type="ECO:0000256" key="1">
    <source>
        <dbReference type="ARBA" id="ARBA00000085"/>
    </source>
</evidence>
<dbReference type="Pfam" id="PF20966">
    <property type="entry name" value="MASE6"/>
    <property type="match status" value="1"/>
</dbReference>
<dbReference type="Pfam" id="PF00512">
    <property type="entry name" value="HisKA"/>
    <property type="match status" value="1"/>
</dbReference>
<dbReference type="SUPFAM" id="SSF47384">
    <property type="entry name" value="Homodimeric domain of signal transducing histidine kinase"/>
    <property type="match status" value="1"/>
</dbReference>
<gene>
    <name evidence="14" type="ORF">HP555_12605</name>
</gene>
<feature type="coiled-coil region" evidence="10">
    <location>
        <begin position="189"/>
        <end position="255"/>
    </location>
</feature>
<dbReference type="PROSITE" id="PS50109">
    <property type="entry name" value="HIS_KIN"/>
    <property type="match status" value="1"/>
</dbReference>
<dbReference type="SMART" id="SM00387">
    <property type="entry name" value="HATPase_c"/>
    <property type="match status" value="1"/>
</dbReference>
<evidence type="ECO:0000256" key="2">
    <source>
        <dbReference type="ARBA" id="ARBA00012438"/>
    </source>
</evidence>
<evidence type="ECO:0000256" key="11">
    <source>
        <dbReference type="SAM" id="Phobius"/>
    </source>
</evidence>
<keyword evidence="8" id="KW-0902">Two-component regulatory system</keyword>
<evidence type="ECO:0000256" key="6">
    <source>
        <dbReference type="ARBA" id="ARBA00022777"/>
    </source>
</evidence>
<keyword evidence="11" id="KW-0812">Transmembrane</keyword>
<feature type="transmembrane region" description="Helical" evidence="11">
    <location>
        <begin position="153"/>
        <end position="171"/>
    </location>
</feature>
<evidence type="ECO:0000256" key="10">
    <source>
        <dbReference type="SAM" id="Coils"/>
    </source>
</evidence>
<dbReference type="GO" id="GO:0000155">
    <property type="term" value="F:phosphorelay sensor kinase activity"/>
    <property type="evidence" value="ECO:0007669"/>
    <property type="project" value="InterPro"/>
</dbReference>
<name>A0A7T5VEY4_9BACT</name>
<keyword evidence="5" id="KW-0547">Nucleotide-binding</keyword>
<keyword evidence="4" id="KW-0808">Transferase</keyword>
<feature type="modified residue" description="4-aspartylphosphate" evidence="9">
    <location>
        <position position="561"/>
    </location>
</feature>
<dbReference type="PROSITE" id="PS50110">
    <property type="entry name" value="RESPONSE_REGULATORY"/>
    <property type="match status" value="1"/>
</dbReference>
<sequence length="629" mass="70206">MHVFPFNKMHKDSDSETIRRVLLLSVFLGLGIFLLVAMGVVAFVQNAVWLAFADFVTASLVFLLLVYLYKTGDEPTASRVGVFAIGVFFCVLFFIGGVSATAFMWLYTFPLLSLYLLGMLQGIAAALVLCAFCAGFLAVDLSSDLLNVYTRDFAIRFIPSYLVVCVLAFLVEKSRYESWKAMFDKQQLLSQTVQELQIKEAELQESRNNLELRVSQRTEELEQANEQLRIEIKEREEAQQEQARLEADLLRAQKMETLGRLAGGVAHDLNNVLSGIVNYPELLLLKLPPDDEMRGPLQSIRRAGLKAAAIVQDLLALARRAITIKENVYLNDIITTHLQSLEYISLQNQYPDVVLTVDLDPDLHNIFGSAVHLEKVIMNLLVNSFEAVTNEGKILLKTENRYVDHPVYGFETVQPGQYVLLIITDNGIGIPAESLNLIFEPFYSSKEIGHSGTGLGMTVVWGTVKDLDGYLDVVSQADRGTTITLYLPVHEGVENEPDTKQLPAIMRGNGETLLLVDDEPEQRILGQKLLSILGYTMETVSSGEEALEFLKDHAVDLVLLDMIMGTGLDGLDTYRRILETRPEQKVVIVSGYAETERTRIAMDLGANGYIQKPYTLENLSTIIYGTIQS</sequence>
<dbReference type="InterPro" id="IPR036097">
    <property type="entry name" value="HisK_dim/P_sf"/>
</dbReference>
<dbReference type="PANTHER" id="PTHR43065">
    <property type="entry name" value="SENSOR HISTIDINE KINASE"/>
    <property type="match status" value="1"/>
</dbReference>
<dbReference type="Gene3D" id="1.10.287.130">
    <property type="match status" value="1"/>
</dbReference>
<dbReference type="Gene3D" id="3.30.565.10">
    <property type="entry name" value="Histidine kinase-like ATPase, C-terminal domain"/>
    <property type="match status" value="1"/>
</dbReference>
<keyword evidence="11" id="KW-1133">Transmembrane helix</keyword>
<dbReference type="SMART" id="SM00448">
    <property type="entry name" value="REC"/>
    <property type="match status" value="1"/>
</dbReference>
<feature type="transmembrane region" description="Helical" evidence="11">
    <location>
        <begin position="21"/>
        <end position="43"/>
    </location>
</feature>
<keyword evidence="3 9" id="KW-0597">Phosphoprotein</keyword>
<feature type="domain" description="Response regulatory" evidence="13">
    <location>
        <begin position="512"/>
        <end position="627"/>
    </location>
</feature>
<feature type="transmembrane region" description="Helical" evidence="11">
    <location>
        <begin position="49"/>
        <end position="69"/>
    </location>
</feature>
<evidence type="ECO:0000259" key="12">
    <source>
        <dbReference type="PROSITE" id="PS50109"/>
    </source>
</evidence>
<dbReference type="Proteomes" id="UP000596092">
    <property type="component" value="Chromosome"/>
</dbReference>
<keyword evidence="6" id="KW-0418">Kinase</keyword>
<dbReference type="PRINTS" id="PR00344">
    <property type="entry name" value="BCTRLSENSOR"/>
</dbReference>
<evidence type="ECO:0000256" key="5">
    <source>
        <dbReference type="ARBA" id="ARBA00022741"/>
    </source>
</evidence>
<keyword evidence="7" id="KW-0067">ATP-binding</keyword>
<dbReference type="SUPFAM" id="SSF55874">
    <property type="entry name" value="ATPase domain of HSP90 chaperone/DNA topoisomerase II/histidine kinase"/>
    <property type="match status" value="1"/>
</dbReference>
<accession>A0A7T5VEY4</accession>
<dbReference type="InterPro" id="IPR005467">
    <property type="entry name" value="His_kinase_dom"/>
</dbReference>
<dbReference type="Pfam" id="PF00072">
    <property type="entry name" value="Response_reg"/>
    <property type="match status" value="1"/>
</dbReference>